<evidence type="ECO:0000256" key="3">
    <source>
        <dbReference type="ARBA" id="ARBA00022553"/>
    </source>
</evidence>
<evidence type="ECO:0000256" key="12">
    <source>
        <dbReference type="SAM" id="Coils"/>
    </source>
</evidence>
<evidence type="ECO:0000259" key="13">
    <source>
        <dbReference type="PROSITE" id="PS50011"/>
    </source>
</evidence>
<dbReference type="InterPro" id="IPR017441">
    <property type="entry name" value="Protein_kinase_ATP_BS"/>
</dbReference>
<dbReference type="InterPro" id="IPR000719">
    <property type="entry name" value="Prot_kinase_dom"/>
</dbReference>
<accession>A0A0R0GB92</accession>
<dbReference type="Gramene" id="KRH15366">
    <property type="protein sequence ID" value="KRH15366"/>
    <property type="gene ID" value="GLYMA_14G083100"/>
</dbReference>
<keyword evidence="16" id="KW-1185">Reference proteome</keyword>
<evidence type="ECO:0000313" key="15">
    <source>
        <dbReference type="EnsemblPlants" id="KRH15366"/>
    </source>
</evidence>
<evidence type="ECO:0000313" key="16">
    <source>
        <dbReference type="Proteomes" id="UP000008827"/>
    </source>
</evidence>
<dbReference type="Proteomes" id="UP000008827">
    <property type="component" value="Chromosome 14"/>
</dbReference>
<evidence type="ECO:0000256" key="10">
    <source>
        <dbReference type="PROSITE-ProRule" id="PRU10141"/>
    </source>
</evidence>
<evidence type="ECO:0000256" key="1">
    <source>
        <dbReference type="ARBA" id="ARBA00012513"/>
    </source>
</evidence>
<dbReference type="ExpressionAtlas" id="A0A0R0GB92">
    <property type="expression patterns" value="baseline and differential"/>
</dbReference>
<keyword evidence="5 10" id="KW-0547">Nucleotide-binding</keyword>
<dbReference type="Pfam" id="PF00069">
    <property type="entry name" value="Pkinase"/>
    <property type="match status" value="1"/>
</dbReference>
<keyword evidence="12" id="KW-0175">Coiled coil</keyword>
<dbReference type="GO" id="GO:0007010">
    <property type="term" value="P:cytoskeleton organization"/>
    <property type="evidence" value="ECO:0007669"/>
    <property type="project" value="UniProtKB-ARBA"/>
</dbReference>
<feature type="domain" description="Protein kinase" evidence="13">
    <location>
        <begin position="110"/>
        <end position="407"/>
    </location>
</feature>
<keyword evidence="3" id="KW-0597">Phosphoprotein</keyword>
<keyword evidence="7 10" id="KW-0067">ATP-binding</keyword>
<dbReference type="InterPro" id="IPR059233">
    <property type="entry name" value="MobB_NdrA/B/Cbk1"/>
</dbReference>
<evidence type="ECO:0000256" key="7">
    <source>
        <dbReference type="ARBA" id="ARBA00022840"/>
    </source>
</evidence>
<comment type="similarity">
    <text evidence="11">Belongs to the protein kinase superfamily.</text>
</comment>
<evidence type="ECO:0000256" key="2">
    <source>
        <dbReference type="ARBA" id="ARBA00022527"/>
    </source>
</evidence>
<sequence length="407" mass="46849">MDGYDATVRLGAINLKHGRAADFDSASPDVSVSSPVTRQKAAAAKQFIENHYKNYLQGLQDRKDRRRALQRKVQESQISAEEQEEMMRNLERRETEYMRLQRRKIGMDDFEQLTVIGKGAFGEVRLCRAKGTGEIFAMKKLKKSEMLSRGQVEHVRSERNLLAEVDSRCIVKLHYSFQDSDFLYLIMEYLPGGDIMTLLMREDILSEDVARFYIAESILAIHSIHQHNYVHRDIKPDNLILDKNGHLKLSDFGLCKPLDDKYSSILLENEDLTGQESTSETEAYSVSPWLMPKERLQQWKRNRRALAYSTVGTLDYMAPEVLLKKGYGIECDWWSLGAIMYEMLIGYPPFCSDDPRMACRKIVSKSLLGSLVRGIHTYAGVYSGQSANIKKKKNTSFCLHNIFYFNY</sequence>
<comment type="catalytic activity">
    <reaction evidence="9">
        <text>L-seryl-[protein] + ATP = O-phospho-L-seryl-[protein] + ADP + H(+)</text>
        <dbReference type="Rhea" id="RHEA:17989"/>
        <dbReference type="Rhea" id="RHEA-COMP:9863"/>
        <dbReference type="Rhea" id="RHEA-COMP:11604"/>
        <dbReference type="ChEBI" id="CHEBI:15378"/>
        <dbReference type="ChEBI" id="CHEBI:29999"/>
        <dbReference type="ChEBI" id="CHEBI:30616"/>
        <dbReference type="ChEBI" id="CHEBI:83421"/>
        <dbReference type="ChEBI" id="CHEBI:456216"/>
        <dbReference type="EC" id="2.7.11.1"/>
    </reaction>
</comment>
<keyword evidence="2 11" id="KW-0723">Serine/threonine-protein kinase</keyword>
<dbReference type="AlphaFoldDB" id="A0A0R0GB92"/>
<dbReference type="EnsemblPlants" id="KRH15366">
    <property type="protein sequence ID" value="KRH15366"/>
    <property type="gene ID" value="GLYMA_14G083100"/>
</dbReference>
<dbReference type="EC" id="2.7.11.1" evidence="1"/>
<name>A0A0R0GB92_SOYBN</name>
<dbReference type="EMBL" id="CM000847">
    <property type="protein sequence ID" value="KRH15366.1"/>
    <property type="molecule type" value="Genomic_DNA"/>
</dbReference>
<dbReference type="SMART" id="SM00220">
    <property type="entry name" value="S_TKc"/>
    <property type="match status" value="1"/>
</dbReference>
<dbReference type="Gene3D" id="3.30.200.20">
    <property type="entry name" value="Phosphorylase Kinase, domain 1"/>
    <property type="match status" value="1"/>
</dbReference>
<reference evidence="15" key="2">
    <citation type="submission" date="2018-02" db="UniProtKB">
        <authorList>
            <consortium name="EnsemblPlants"/>
        </authorList>
    </citation>
    <scope>IDENTIFICATION</scope>
    <source>
        <strain evidence="15">Williams 82</strain>
    </source>
</reference>
<comment type="catalytic activity">
    <reaction evidence="8">
        <text>L-threonyl-[protein] + ATP = O-phospho-L-threonyl-[protein] + ADP + H(+)</text>
        <dbReference type="Rhea" id="RHEA:46608"/>
        <dbReference type="Rhea" id="RHEA-COMP:11060"/>
        <dbReference type="Rhea" id="RHEA-COMP:11605"/>
        <dbReference type="ChEBI" id="CHEBI:15378"/>
        <dbReference type="ChEBI" id="CHEBI:30013"/>
        <dbReference type="ChEBI" id="CHEBI:30616"/>
        <dbReference type="ChEBI" id="CHEBI:61977"/>
        <dbReference type="ChEBI" id="CHEBI:456216"/>
        <dbReference type="EC" id="2.7.11.1"/>
    </reaction>
</comment>
<keyword evidence="6" id="KW-0418">Kinase</keyword>
<evidence type="ECO:0000256" key="11">
    <source>
        <dbReference type="RuleBase" id="RU000304"/>
    </source>
</evidence>
<dbReference type="FunFam" id="1.10.510.10:FF:000024">
    <property type="entry name" value="Probable serine/threonine-protein kinase cot-1"/>
    <property type="match status" value="1"/>
</dbReference>
<proteinExistence type="inferred from homology"/>
<evidence type="ECO:0000256" key="6">
    <source>
        <dbReference type="ARBA" id="ARBA00022777"/>
    </source>
</evidence>
<dbReference type="CDD" id="cd21742">
    <property type="entry name" value="MobB_NDR_LATS-like"/>
    <property type="match status" value="1"/>
</dbReference>
<evidence type="ECO:0000256" key="4">
    <source>
        <dbReference type="ARBA" id="ARBA00022679"/>
    </source>
</evidence>
<dbReference type="PROSITE" id="PS00108">
    <property type="entry name" value="PROTEIN_KINASE_ST"/>
    <property type="match status" value="1"/>
</dbReference>
<evidence type="ECO:0000256" key="5">
    <source>
        <dbReference type="ARBA" id="ARBA00022741"/>
    </source>
</evidence>
<feature type="binding site" evidence="10">
    <location>
        <position position="139"/>
    </location>
    <ligand>
        <name>ATP</name>
        <dbReference type="ChEBI" id="CHEBI:30616"/>
    </ligand>
</feature>
<reference evidence="14 15" key="1">
    <citation type="journal article" date="2010" name="Nature">
        <title>Genome sequence of the palaeopolyploid soybean.</title>
        <authorList>
            <person name="Schmutz J."/>
            <person name="Cannon S.B."/>
            <person name="Schlueter J."/>
            <person name="Ma J."/>
            <person name="Mitros T."/>
            <person name="Nelson W."/>
            <person name="Hyten D.L."/>
            <person name="Song Q."/>
            <person name="Thelen J.J."/>
            <person name="Cheng J."/>
            <person name="Xu D."/>
            <person name="Hellsten U."/>
            <person name="May G.D."/>
            <person name="Yu Y."/>
            <person name="Sakurai T."/>
            <person name="Umezawa T."/>
            <person name="Bhattacharyya M.K."/>
            <person name="Sandhu D."/>
            <person name="Valliyodan B."/>
            <person name="Lindquist E."/>
            <person name="Peto M."/>
            <person name="Grant D."/>
            <person name="Shu S."/>
            <person name="Goodstein D."/>
            <person name="Barry K."/>
            <person name="Futrell-Griggs M."/>
            <person name="Abernathy B."/>
            <person name="Du J."/>
            <person name="Tian Z."/>
            <person name="Zhu L."/>
            <person name="Gill N."/>
            <person name="Joshi T."/>
            <person name="Libault M."/>
            <person name="Sethuraman A."/>
            <person name="Zhang X.-C."/>
            <person name="Shinozaki K."/>
            <person name="Nguyen H.T."/>
            <person name="Wing R.A."/>
            <person name="Cregan P."/>
            <person name="Specht J."/>
            <person name="Grimwood J."/>
            <person name="Rokhsar D."/>
            <person name="Stacey G."/>
            <person name="Shoemaker R.C."/>
            <person name="Jackson S.A."/>
        </authorList>
    </citation>
    <scope>NUCLEOTIDE SEQUENCE</scope>
    <source>
        <strain evidence="15">cv. Williams 82</strain>
        <tissue evidence="14">Callus</tissue>
    </source>
</reference>
<gene>
    <name evidence="15" type="primary">LOC100781770</name>
    <name evidence="14" type="ORF">GLYMA_14G083100</name>
</gene>
<dbReference type="GO" id="GO:0004674">
    <property type="term" value="F:protein serine/threonine kinase activity"/>
    <property type="evidence" value="ECO:0007669"/>
    <property type="project" value="UniProtKB-KW"/>
</dbReference>
<evidence type="ECO:0000256" key="8">
    <source>
        <dbReference type="ARBA" id="ARBA00047899"/>
    </source>
</evidence>
<dbReference type="PANTHER" id="PTHR24356:SF396">
    <property type="entry name" value="PROTEIN KINASE FAMILY PROTEIN"/>
    <property type="match status" value="1"/>
</dbReference>
<dbReference type="InterPro" id="IPR011009">
    <property type="entry name" value="Kinase-like_dom_sf"/>
</dbReference>
<dbReference type="GO" id="GO:0005524">
    <property type="term" value="F:ATP binding"/>
    <property type="evidence" value="ECO:0007669"/>
    <property type="project" value="UniProtKB-UniRule"/>
</dbReference>
<organism evidence="14">
    <name type="scientific">Glycine max</name>
    <name type="common">Soybean</name>
    <name type="synonym">Glycine hispida</name>
    <dbReference type="NCBI Taxonomy" id="3847"/>
    <lineage>
        <taxon>Eukaryota</taxon>
        <taxon>Viridiplantae</taxon>
        <taxon>Streptophyta</taxon>
        <taxon>Embryophyta</taxon>
        <taxon>Tracheophyta</taxon>
        <taxon>Spermatophyta</taxon>
        <taxon>Magnoliopsida</taxon>
        <taxon>eudicotyledons</taxon>
        <taxon>Gunneridae</taxon>
        <taxon>Pentapetalae</taxon>
        <taxon>rosids</taxon>
        <taxon>fabids</taxon>
        <taxon>Fabales</taxon>
        <taxon>Fabaceae</taxon>
        <taxon>Papilionoideae</taxon>
        <taxon>50 kb inversion clade</taxon>
        <taxon>NPAAA clade</taxon>
        <taxon>indigoferoid/millettioid clade</taxon>
        <taxon>Phaseoleae</taxon>
        <taxon>Glycine</taxon>
        <taxon>Glycine subgen. Soja</taxon>
    </lineage>
</organism>
<feature type="coiled-coil region" evidence="12">
    <location>
        <begin position="66"/>
        <end position="103"/>
    </location>
</feature>
<protein>
    <recommendedName>
        <fullName evidence="1">non-specific serine/threonine protein kinase</fullName>
        <ecNumber evidence="1">2.7.11.1</ecNumber>
    </recommendedName>
</protein>
<dbReference type="Gene3D" id="1.10.510.10">
    <property type="entry name" value="Transferase(Phosphotransferase) domain 1"/>
    <property type="match status" value="2"/>
</dbReference>
<reference evidence="14" key="3">
    <citation type="submission" date="2018-07" db="EMBL/GenBank/DDBJ databases">
        <title>WGS assembly of Glycine max.</title>
        <authorList>
            <person name="Schmutz J."/>
            <person name="Cannon S."/>
            <person name="Schlueter J."/>
            <person name="Ma J."/>
            <person name="Mitros T."/>
            <person name="Nelson W."/>
            <person name="Hyten D."/>
            <person name="Song Q."/>
            <person name="Thelen J."/>
            <person name="Cheng J."/>
            <person name="Xu D."/>
            <person name="Hellsten U."/>
            <person name="May G."/>
            <person name="Yu Y."/>
            <person name="Sakurai T."/>
            <person name="Umezawa T."/>
            <person name="Bhattacharyya M."/>
            <person name="Sandhu D."/>
            <person name="Valliyodan B."/>
            <person name="Lindquist E."/>
            <person name="Peto M."/>
            <person name="Grant D."/>
            <person name="Shu S."/>
            <person name="Goodstein D."/>
            <person name="Barry K."/>
            <person name="Futrell-Griggs M."/>
            <person name="Abernathy B."/>
            <person name="Du J."/>
            <person name="Tian Z."/>
            <person name="Zhu L."/>
            <person name="Gill N."/>
            <person name="Joshi T."/>
            <person name="Libault M."/>
            <person name="Sethuraman A."/>
            <person name="Zhang X."/>
            <person name="Shinozaki K."/>
            <person name="Nguyen H."/>
            <person name="Wing R."/>
            <person name="Cregan P."/>
            <person name="Specht J."/>
            <person name="Grimwood J."/>
            <person name="Rokhsar D."/>
            <person name="Stacey G."/>
            <person name="Shoemaker R."/>
            <person name="Jackson S."/>
        </authorList>
    </citation>
    <scope>NUCLEOTIDE SEQUENCE</scope>
    <source>
        <tissue evidence="14">Callus</tissue>
    </source>
</reference>
<dbReference type="PANTHER" id="PTHR24356">
    <property type="entry name" value="SERINE/THREONINE-PROTEIN KINASE"/>
    <property type="match status" value="1"/>
</dbReference>
<dbReference type="FunFam" id="3.30.200.20:FF:000102">
    <property type="entry name" value="Non-specific serine/threonine protein kinase"/>
    <property type="match status" value="1"/>
</dbReference>
<evidence type="ECO:0000313" key="14">
    <source>
        <dbReference type="EMBL" id="KRH15366.1"/>
    </source>
</evidence>
<dbReference type="InterPro" id="IPR008271">
    <property type="entry name" value="Ser/Thr_kinase_AS"/>
</dbReference>
<keyword evidence="4" id="KW-0808">Transferase</keyword>
<dbReference type="InterPro" id="IPR050236">
    <property type="entry name" value="Ser_Thr_kinase_AGC"/>
</dbReference>
<dbReference type="PROSITE" id="PS50011">
    <property type="entry name" value="PROTEIN_KINASE_DOM"/>
    <property type="match status" value="1"/>
</dbReference>
<evidence type="ECO:0000256" key="9">
    <source>
        <dbReference type="ARBA" id="ARBA00048679"/>
    </source>
</evidence>
<dbReference type="PROSITE" id="PS00107">
    <property type="entry name" value="PROTEIN_KINASE_ATP"/>
    <property type="match status" value="1"/>
</dbReference>
<dbReference type="SUPFAM" id="SSF56112">
    <property type="entry name" value="Protein kinase-like (PK-like)"/>
    <property type="match status" value="1"/>
</dbReference>